<evidence type="ECO:0000313" key="2">
    <source>
        <dbReference type="EMBL" id="KAK7889559.1"/>
    </source>
</evidence>
<dbReference type="InterPro" id="IPR029181">
    <property type="entry name" value="Barttin"/>
</dbReference>
<name>A0AAW0NDK3_9GOBI</name>
<dbReference type="PANTHER" id="PTHR28399">
    <property type="entry name" value="BARTTIN"/>
    <property type="match status" value="1"/>
</dbReference>
<dbReference type="GO" id="GO:0016323">
    <property type="term" value="C:basolateral plasma membrane"/>
    <property type="evidence" value="ECO:0007669"/>
    <property type="project" value="TreeGrafter"/>
</dbReference>
<dbReference type="AlphaFoldDB" id="A0AAW0NDK3"/>
<sequence length="115" mass="12677">MAEGKSYRFGLMVAGLAVIAVGLFIMVEEKPHVYGTMCALGVLMLCVGMVWSFCQCYPKVVLVSGLQEKKTEEVECISDKQESLDEPLPVFLGLKCESSRHPPHSHSCPTLHHLV</sequence>
<dbReference type="PANTHER" id="PTHR28399:SF1">
    <property type="entry name" value="BARTTIN"/>
    <property type="match status" value="1"/>
</dbReference>
<dbReference type="GO" id="GO:0017081">
    <property type="term" value="F:chloride channel regulator activity"/>
    <property type="evidence" value="ECO:0007669"/>
    <property type="project" value="TreeGrafter"/>
</dbReference>
<reference evidence="3" key="1">
    <citation type="submission" date="2024-04" db="EMBL/GenBank/DDBJ databases">
        <title>Salinicola lusitanus LLJ914,a marine bacterium isolated from the Okinawa Trough.</title>
        <authorList>
            <person name="Li J."/>
        </authorList>
    </citation>
    <scope>NUCLEOTIDE SEQUENCE [LARGE SCALE GENOMIC DNA]</scope>
</reference>
<feature type="transmembrane region" description="Helical" evidence="1">
    <location>
        <begin position="33"/>
        <end position="54"/>
    </location>
</feature>
<accession>A0AAW0NDK3</accession>
<keyword evidence="1" id="KW-0812">Transmembrane</keyword>
<dbReference type="Pfam" id="PF15462">
    <property type="entry name" value="Barttin"/>
    <property type="match status" value="1"/>
</dbReference>
<keyword evidence="1" id="KW-1133">Transmembrane helix</keyword>
<evidence type="ECO:0008006" key="4">
    <source>
        <dbReference type="Google" id="ProtNLM"/>
    </source>
</evidence>
<feature type="transmembrane region" description="Helical" evidence="1">
    <location>
        <begin position="7"/>
        <end position="27"/>
    </location>
</feature>
<comment type="caution">
    <text evidence="2">The sequence shown here is derived from an EMBL/GenBank/DDBJ whole genome shotgun (WGS) entry which is preliminary data.</text>
</comment>
<organism evidence="2 3">
    <name type="scientific">Mugilogobius chulae</name>
    <name type="common">yellowstripe goby</name>
    <dbReference type="NCBI Taxonomy" id="88201"/>
    <lineage>
        <taxon>Eukaryota</taxon>
        <taxon>Metazoa</taxon>
        <taxon>Chordata</taxon>
        <taxon>Craniata</taxon>
        <taxon>Vertebrata</taxon>
        <taxon>Euteleostomi</taxon>
        <taxon>Actinopterygii</taxon>
        <taxon>Neopterygii</taxon>
        <taxon>Teleostei</taxon>
        <taxon>Neoteleostei</taxon>
        <taxon>Acanthomorphata</taxon>
        <taxon>Gobiaria</taxon>
        <taxon>Gobiiformes</taxon>
        <taxon>Gobioidei</taxon>
        <taxon>Gobiidae</taxon>
        <taxon>Gobionellinae</taxon>
        <taxon>Mugilogobius</taxon>
    </lineage>
</organism>
<evidence type="ECO:0000256" key="1">
    <source>
        <dbReference type="SAM" id="Phobius"/>
    </source>
</evidence>
<proteinExistence type="predicted"/>
<dbReference type="EMBL" id="JBBPFD010000018">
    <property type="protein sequence ID" value="KAK7889559.1"/>
    <property type="molecule type" value="Genomic_DNA"/>
</dbReference>
<protein>
    <recommendedName>
        <fullName evidence="4">Barttin</fullName>
    </recommendedName>
</protein>
<dbReference type="GO" id="GO:0006821">
    <property type="term" value="P:chloride transport"/>
    <property type="evidence" value="ECO:0007669"/>
    <property type="project" value="InterPro"/>
</dbReference>
<evidence type="ECO:0000313" key="3">
    <source>
        <dbReference type="Proteomes" id="UP001460270"/>
    </source>
</evidence>
<keyword evidence="1" id="KW-0472">Membrane</keyword>
<dbReference type="Proteomes" id="UP001460270">
    <property type="component" value="Unassembled WGS sequence"/>
</dbReference>
<gene>
    <name evidence="2" type="ORF">WMY93_025119</name>
</gene>
<keyword evidence="3" id="KW-1185">Reference proteome</keyword>